<dbReference type="EMBL" id="ML734574">
    <property type="protein sequence ID" value="KAB8249080.1"/>
    <property type="molecule type" value="Genomic_DNA"/>
</dbReference>
<organism evidence="2">
    <name type="scientific">Aspergillus flavus</name>
    <dbReference type="NCBI Taxonomy" id="5059"/>
    <lineage>
        <taxon>Eukaryota</taxon>
        <taxon>Fungi</taxon>
        <taxon>Dikarya</taxon>
        <taxon>Ascomycota</taxon>
        <taxon>Pezizomycotina</taxon>
        <taxon>Eurotiomycetes</taxon>
        <taxon>Eurotiomycetidae</taxon>
        <taxon>Eurotiales</taxon>
        <taxon>Aspergillaceae</taxon>
        <taxon>Aspergillus</taxon>
        <taxon>Aspergillus subgen. Circumdati</taxon>
    </lineage>
</organism>
<reference evidence="2" key="1">
    <citation type="submission" date="2019-04" db="EMBL/GenBank/DDBJ databases">
        <title>Friends and foes A comparative genomics study of 23 Aspergillus species from section Flavi.</title>
        <authorList>
            <consortium name="DOE Joint Genome Institute"/>
            <person name="Kjaerbolling I."/>
            <person name="Vesth T."/>
            <person name="Frisvad J.C."/>
            <person name="Nybo J.L."/>
            <person name="Theobald S."/>
            <person name="Kildgaard S."/>
            <person name="Isbrandt T."/>
            <person name="Kuo A."/>
            <person name="Sato A."/>
            <person name="Lyhne E.K."/>
            <person name="Kogle M.E."/>
            <person name="Wiebenga A."/>
            <person name="Kun R.S."/>
            <person name="Lubbers R.J."/>
            <person name="Makela M.R."/>
            <person name="Barry K."/>
            <person name="Chovatia M."/>
            <person name="Clum A."/>
            <person name="Daum C."/>
            <person name="Haridas S."/>
            <person name="He G."/>
            <person name="LaButti K."/>
            <person name="Lipzen A."/>
            <person name="Mondo S."/>
            <person name="Riley R."/>
            <person name="Salamov A."/>
            <person name="Simmons B.A."/>
            <person name="Magnuson J.K."/>
            <person name="Henrissat B."/>
            <person name="Mortensen U.H."/>
            <person name="Larsen T.O."/>
            <person name="Devries R.P."/>
            <person name="Grigoriev I.V."/>
            <person name="Machida M."/>
            <person name="Baker S.E."/>
            <person name="Andersen M.R."/>
        </authorList>
    </citation>
    <scope>NUCLEOTIDE SEQUENCE [LARGE SCALE GENOMIC DNA]</scope>
    <source>
        <strain evidence="2">CBS 121.62</strain>
    </source>
</reference>
<name>A0A5N6H7B1_ASPFL</name>
<protein>
    <recommendedName>
        <fullName evidence="3">Transmembrane protein</fullName>
    </recommendedName>
</protein>
<proteinExistence type="predicted"/>
<gene>
    <name evidence="2" type="ORF">BDV35DRAFT_146441</name>
</gene>
<evidence type="ECO:0008006" key="3">
    <source>
        <dbReference type="Google" id="ProtNLM"/>
    </source>
</evidence>
<dbReference type="AlphaFoldDB" id="A0A5N6H7B1"/>
<keyword evidence="1" id="KW-0472">Membrane</keyword>
<evidence type="ECO:0000256" key="1">
    <source>
        <dbReference type="SAM" id="Phobius"/>
    </source>
</evidence>
<sequence length="113" mass="13021">MDGLMECNSKTHRPMNCHSCRHHFFKGYLMIAFSWSVSTILSFFFSFSFLFSTSLRTRANKMTERKENNPFQTSDLLLPLSTSKLTPGSHMLKRIVEGAVRAGHERKETNMPT</sequence>
<feature type="transmembrane region" description="Helical" evidence="1">
    <location>
        <begin position="28"/>
        <end position="51"/>
    </location>
</feature>
<keyword evidence="1" id="KW-1133">Transmembrane helix</keyword>
<accession>A0A5N6H7B1</accession>
<evidence type="ECO:0000313" key="2">
    <source>
        <dbReference type="EMBL" id="KAB8249080.1"/>
    </source>
</evidence>
<keyword evidence="1" id="KW-0812">Transmembrane</keyword>
<dbReference type="Proteomes" id="UP000325434">
    <property type="component" value="Unassembled WGS sequence"/>
</dbReference>